<name>A0A501PJP3_9PROT</name>
<dbReference type="PROSITE" id="PS52016">
    <property type="entry name" value="TONB_DEPENDENT_REC_3"/>
    <property type="match status" value="1"/>
</dbReference>
<keyword evidence="16" id="KW-1185">Reference proteome</keyword>
<evidence type="ECO:0000256" key="3">
    <source>
        <dbReference type="ARBA" id="ARBA00022452"/>
    </source>
</evidence>
<proteinExistence type="inferred from homology"/>
<dbReference type="InterPro" id="IPR036942">
    <property type="entry name" value="Beta-barrel_TonB_sf"/>
</dbReference>
<dbReference type="GO" id="GO:0006826">
    <property type="term" value="P:iron ion transport"/>
    <property type="evidence" value="ECO:0007669"/>
    <property type="project" value="UniProtKB-KW"/>
</dbReference>
<sequence length="752" mass="81841">MEDAMTHTRFSTGLKKFKAALYAGTLVPVALIPATIVSAQEEAPAFEEIVVTATKRGAQSLQDVPFAVQAVTSDSLEKRAAVSFNDYFAFFPGLNVFDSGPGDKRYIIRGVNSVGAGTVGIYLDEIIITGENAQDGGGRQPDVKMFDIDRIEVLKGPQGSTFGSSSLAGTIRYITAKPDLTDYAAKASATFRSTKGAELGTQLEFMANAPLMNEKFGVRVSGLYLDEPGYIDAPYTGAEGVNREETYAARVALRLEATDRLSFDLMFMAQDTDADGRNYYNTEDLFGNTFPVGQFNQADVARPKFQDEMRFYNIKAEYAAEFGDFVVTASRADRDTVFNRDASAVLASVGPEPRLDPLTEATIITQPKQRTVDSIEARFNSKWDSRFQILAGVFYQKEERDFRSAVLSTDETLDIADNPVDYLDRSVSTEIEEFALFGEVSVDVTDQLSLTLGGRYYDFQIAENSRVDVGFRANPGSGAGPTLESADNGFIGKANLSYKPNDNLMVYAQVSQGFRSGGTNDTTAAQIANVDIPSQYGSDSLVNYEVGVKSEWYNRRLIVNAAAFVIDWSDIQLQSQASDGNVQFPYRGNGGGAQIKGLELEVIGRPFEGFDISLTGNVMDASLTKDNPIPATGLDGDELTYAPDVSLTASVSYEWPVGADGLMARVGADYIYTGSQTTALRPTDTIYADLPAYDRANLSVGLEGETWSVNLAVNNVFNDTSTISVFQNTAFTPLAYVPNRPRTVAFSLQKNF</sequence>
<dbReference type="InterPro" id="IPR012910">
    <property type="entry name" value="Plug_dom"/>
</dbReference>
<keyword evidence="10 11" id="KW-0998">Cell outer membrane</keyword>
<evidence type="ECO:0000256" key="9">
    <source>
        <dbReference type="ARBA" id="ARBA00023136"/>
    </source>
</evidence>
<dbReference type="GO" id="GO:0009279">
    <property type="term" value="C:cell outer membrane"/>
    <property type="evidence" value="ECO:0007669"/>
    <property type="project" value="UniProtKB-SubCell"/>
</dbReference>
<comment type="similarity">
    <text evidence="11 12">Belongs to the TonB-dependent receptor family.</text>
</comment>
<dbReference type="EMBL" id="VFIY01000008">
    <property type="protein sequence ID" value="TPD60231.1"/>
    <property type="molecule type" value="Genomic_DNA"/>
</dbReference>
<dbReference type="Gene3D" id="2.40.170.20">
    <property type="entry name" value="TonB-dependent receptor, beta-barrel domain"/>
    <property type="match status" value="1"/>
</dbReference>
<dbReference type="PANTHER" id="PTHR32552:SF81">
    <property type="entry name" value="TONB-DEPENDENT OUTER MEMBRANE RECEPTOR"/>
    <property type="match status" value="1"/>
</dbReference>
<protein>
    <submittedName>
        <fullName evidence="15">TonB-dependent receptor</fullName>
    </submittedName>
</protein>
<accession>A0A501PJP3</accession>
<comment type="caution">
    <text evidence="15">The sequence shown here is derived from an EMBL/GenBank/DDBJ whole genome shotgun (WGS) entry which is preliminary data.</text>
</comment>
<evidence type="ECO:0000256" key="11">
    <source>
        <dbReference type="PROSITE-ProRule" id="PRU01360"/>
    </source>
</evidence>
<evidence type="ECO:0000256" key="10">
    <source>
        <dbReference type="ARBA" id="ARBA00023237"/>
    </source>
</evidence>
<comment type="subcellular location">
    <subcellularLocation>
        <location evidence="1 11">Cell outer membrane</location>
        <topology evidence="1 11">Multi-pass membrane protein</topology>
    </subcellularLocation>
</comment>
<dbReference type="SUPFAM" id="SSF56935">
    <property type="entry name" value="Porins"/>
    <property type="match status" value="1"/>
</dbReference>
<evidence type="ECO:0000256" key="12">
    <source>
        <dbReference type="RuleBase" id="RU003357"/>
    </source>
</evidence>
<evidence type="ECO:0000313" key="16">
    <source>
        <dbReference type="Proteomes" id="UP000319148"/>
    </source>
</evidence>
<keyword evidence="15" id="KW-0675">Receptor</keyword>
<dbReference type="InterPro" id="IPR000531">
    <property type="entry name" value="Beta-barrel_TonB"/>
</dbReference>
<evidence type="ECO:0000256" key="4">
    <source>
        <dbReference type="ARBA" id="ARBA00022496"/>
    </source>
</evidence>
<gene>
    <name evidence="15" type="ORF">FIV46_09270</name>
</gene>
<reference evidence="16" key="1">
    <citation type="submission" date="2019-06" db="EMBL/GenBank/DDBJ databases">
        <title>The complete genome of Emcibacter congregatus ZYLT.</title>
        <authorList>
            <person name="Zhao Z."/>
        </authorList>
    </citation>
    <scope>NUCLEOTIDE SEQUENCE [LARGE SCALE GENOMIC DNA]</scope>
    <source>
        <strain evidence="16">MCCC 1A06723</strain>
    </source>
</reference>
<organism evidence="15 16">
    <name type="scientific">Emcibacter nanhaiensis</name>
    <dbReference type="NCBI Taxonomy" id="1505037"/>
    <lineage>
        <taxon>Bacteria</taxon>
        <taxon>Pseudomonadati</taxon>
        <taxon>Pseudomonadota</taxon>
        <taxon>Alphaproteobacteria</taxon>
        <taxon>Emcibacterales</taxon>
        <taxon>Emcibacteraceae</taxon>
        <taxon>Emcibacter</taxon>
    </lineage>
</organism>
<feature type="domain" description="TonB-dependent receptor-like beta-barrel" evidence="13">
    <location>
        <begin position="276"/>
        <end position="716"/>
    </location>
</feature>
<keyword evidence="5 11" id="KW-0812">Transmembrane</keyword>
<keyword evidence="3 11" id="KW-1134">Transmembrane beta strand</keyword>
<evidence type="ECO:0000313" key="15">
    <source>
        <dbReference type="EMBL" id="TPD60231.1"/>
    </source>
</evidence>
<dbReference type="PANTHER" id="PTHR32552">
    <property type="entry name" value="FERRICHROME IRON RECEPTOR-RELATED"/>
    <property type="match status" value="1"/>
</dbReference>
<evidence type="ECO:0000259" key="13">
    <source>
        <dbReference type="Pfam" id="PF00593"/>
    </source>
</evidence>
<dbReference type="Proteomes" id="UP000319148">
    <property type="component" value="Unassembled WGS sequence"/>
</dbReference>
<dbReference type="Pfam" id="PF00593">
    <property type="entry name" value="TonB_dep_Rec_b-barrel"/>
    <property type="match status" value="1"/>
</dbReference>
<dbReference type="CDD" id="cd01347">
    <property type="entry name" value="ligand_gated_channel"/>
    <property type="match status" value="1"/>
</dbReference>
<keyword evidence="6" id="KW-0408">Iron</keyword>
<feature type="domain" description="TonB-dependent receptor plug" evidence="14">
    <location>
        <begin position="61"/>
        <end position="170"/>
    </location>
</feature>
<evidence type="ECO:0000256" key="8">
    <source>
        <dbReference type="ARBA" id="ARBA00023077"/>
    </source>
</evidence>
<dbReference type="OrthoDB" id="9760333at2"/>
<keyword evidence="8 12" id="KW-0798">TonB box</keyword>
<dbReference type="AlphaFoldDB" id="A0A501PJP3"/>
<keyword evidence="4" id="KW-0410">Iron transport</keyword>
<dbReference type="InterPro" id="IPR039426">
    <property type="entry name" value="TonB-dep_rcpt-like"/>
</dbReference>
<evidence type="ECO:0000256" key="5">
    <source>
        <dbReference type="ARBA" id="ARBA00022692"/>
    </source>
</evidence>
<evidence type="ECO:0000256" key="6">
    <source>
        <dbReference type="ARBA" id="ARBA00023004"/>
    </source>
</evidence>
<evidence type="ECO:0000256" key="7">
    <source>
        <dbReference type="ARBA" id="ARBA00023065"/>
    </source>
</evidence>
<keyword evidence="2 11" id="KW-0813">Transport</keyword>
<keyword evidence="9 11" id="KW-0472">Membrane</keyword>
<evidence type="ECO:0000259" key="14">
    <source>
        <dbReference type="Pfam" id="PF07715"/>
    </source>
</evidence>
<evidence type="ECO:0000256" key="2">
    <source>
        <dbReference type="ARBA" id="ARBA00022448"/>
    </source>
</evidence>
<dbReference type="Pfam" id="PF07715">
    <property type="entry name" value="Plug"/>
    <property type="match status" value="1"/>
</dbReference>
<keyword evidence="7" id="KW-0406">Ion transport</keyword>
<evidence type="ECO:0000256" key="1">
    <source>
        <dbReference type="ARBA" id="ARBA00004571"/>
    </source>
</evidence>